<keyword evidence="10" id="KW-0675">Receptor</keyword>
<evidence type="ECO:0000256" key="8">
    <source>
        <dbReference type="SAM" id="Phobius"/>
    </source>
</evidence>
<keyword evidence="11" id="KW-1185">Reference proteome</keyword>
<dbReference type="Gene3D" id="2.40.170.20">
    <property type="entry name" value="TonB-dependent receptor, beta-barrel domain"/>
    <property type="match status" value="1"/>
</dbReference>
<dbReference type="Gene3D" id="3.55.50.30">
    <property type="match status" value="1"/>
</dbReference>
<evidence type="ECO:0000313" key="10">
    <source>
        <dbReference type="EMBL" id="TYR35423.1"/>
    </source>
</evidence>
<accession>A0A5D4H593</accession>
<evidence type="ECO:0000256" key="1">
    <source>
        <dbReference type="ARBA" id="ARBA00004571"/>
    </source>
</evidence>
<comment type="similarity">
    <text evidence="7">Belongs to the TonB-dependent receptor family.</text>
</comment>
<keyword evidence="6 7" id="KW-0998">Cell outer membrane</keyword>
<dbReference type="InterPro" id="IPR037066">
    <property type="entry name" value="Plug_dom_sf"/>
</dbReference>
<dbReference type="Gene3D" id="2.170.130.10">
    <property type="entry name" value="TonB-dependent receptor, plug domain"/>
    <property type="match status" value="1"/>
</dbReference>
<evidence type="ECO:0000256" key="2">
    <source>
        <dbReference type="ARBA" id="ARBA00022448"/>
    </source>
</evidence>
<dbReference type="InterPro" id="IPR039426">
    <property type="entry name" value="TonB-dep_rcpt-like"/>
</dbReference>
<organism evidence="10 11">
    <name type="scientific">Sphingobacterium phlebotomi</name>
    <dbReference type="NCBI Taxonomy" id="2605433"/>
    <lineage>
        <taxon>Bacteria</taxon>
        <taxon>Pseudomonadati</taxon>
        <taxon>Bacteroidota</taxon>
        <taxon>Sphingobacteriia</taxon>
        <taxon>Sphingobacteriales</taxon>
        <taxon>Sphingobacteriaceae</taxon>
        <taxon>Sphingobacterium</taxon>
    </lineage>
</organism>
<comment type="caution">
    <text evidence="10">The sequence shown here is derived from an EMBL/GenBank/DDBJ whole genome shotgun (WGS) entry which is preliminary data.</text>
</comment>
<keyword evidence="2 7" id="KW-0813">Transport</keyword>
<sequence length="1091" mass="122232">MYKLLTRINTLKRCKGRLLYLIIVTNLIMISPLFGFGQALRQLVTVDFKNTAIKDAFKELNSLAGLKFVYSPKDLDENKKVSGKFIDKSTEAVINFLLSGMDVTYSVKDNTVVIRKITGNKQQQALPQRSVSGRVVDENGQPLGNVTVRTNTNSQQAITDNNGDFNIAVAANDNQLHFSLLGYSQSQISLTGQTSYAVRMASSEQGLDEVVVVGYGVQRRSDITGSISSVSSEQINKMPTTSISEMLRGAAPGVQVTMGSAAPGGTSNILIRGRRSLSAGNDPLYVVDGVPTASIDDINANEIESIEILKDASAQSIYGARAANGVILVTTKRGIVGKTTVNVNSYGGVQNLYRNFEFYDGEQWAAYRKEAFYNAYGYYNEEEVFRGIMRDVYHSKNYVDWEDVMLSPSWQNKNDVLIQSGSEKTKYALSLGHFYQDGIVPSSDFKRFTGRLNIDQTLSDKITLGSNIAYTKSYRTIADGTFSSFITMPPLAEVYKDDGSLREDVTEAGESHYNPLWNNQNAENLHITDRLNFNFFGDWKIVKDLSYRLNTSLNTRKVQENSYLGISHFTGRNNNGRATLAESTYTDYLVENILNYTKDMGLHHIDGTAMASLNGIQWKRISNTGFGFPNDDLSYHALASAESYATPVYEFSDRKLLSYLLRVRYNYDSRYLFNVAMRVDGSSVFGVNNKYGYFPSAAFAWRIKQEEFLKNVNFVSDLKLRLSYGLVGNQAISPYTTLGLATRYLTEFGEQAAIGYLPNAELTNPNLRWETSASTNIGLDFGFFNNRLSGALELYDTQTTDLLVQRSLPTTSGYASQLVNLGQVQNRGVELGLNAIAIEKQDFTWNVGVNFTLNRNEIKKIDGRRDAEGNPENDLNNNWFIGESMNVYYDYQFDGIWQLDDEIATSHMPAATPGSIRVSDINGDNTVSVDDRVIIQRDPKFITSFITSFDYKNFNLSMDIYYLTGGYFYNSYLATFENGGDLTGKRNGLRRNYWTANNPSNETPAPNFIQPPAFMSSLAYEKADYLRLRNISLGYTLPDNAVKKMGIENLRLFSTISNIWTWTDVQGYGPEQNPGAYPEPRTWLFGLNFSF</sequence>
<dbReference type="InterPro" id="IPR036942">
    <property type="entry name" value="Beta-barrel_TonB_sf"/>
</dbReference>
<dbReference type="EMBL" id="VTAV01000009">
    <property type="protein sequence ID" value="TYR35423.1"/>
    <property type="molecule type" value="Genomic_DNA"/>
</dbReference>
<evidence type="ECO:0000256" key="3">
    <source>
        <dbReference type="ARBA" id="ARBA00022452"/>
    </source>
</evidence>
<evidence type="ECO:0000256" key="4">
    <source>
        <dbReference type="ARBA" id="ARBA00022692"/>
    </source>
</evidence>
<name>A0A5D4H593_9SPHI</name>
<evidence type="ECO:0000259" key="9">
    <source>
        <dbReference type="SMART" id="SM00965"/>
    </source>
</evidence>
<dbReference type="SUPFAM" id="SSF56935">
    <property type="entry name" value="Porins"/>
    <property type="match status" value="1"/>
</dbReference>
<dbReference type="Pfam" id="PF07660">
    <property type="entry name" value="STN"/>
    <property type="match status" value="1"/>
</dbReference>
<reference evidence="10 11" key="1">
    <citation type="submission" date="2019-08" db="EMBL/GenBank/DDBJ databases">
        <title>Phlebobacter frassis gen. nov. sp. nov., a new member of family Sphingobacteriaceae isolated from sand fly rearing media.</title>
        <authorList>
            <person name="Kakumanu M.L."/>
            <person name="Marayati B.F."/>
            <person name="Wada-Katsumata A."/>
            <person name="Wasserberg G."/>
            <person name="Schal C."/>
            <person name="Apperson C.S."/>
            <person name="Ponnusamy L."/>
        </authorList>
    </citation>
    <scope>NUCLEOTIDE SEQUENCE [LARGE SCALE GENOMIC DNA]</scope>
    <source>
        <strain evidence="10 11">SSI9</strain>
    </source>
</reference>
<evidence type="ECO:0000256" key="7">
    <source>
        <dbReference type="PROSITE-ProRule" id="PRU01360"/>
    </source>
</evidence>
<dbReference type="InterPro" id="IPR011662">
    <property type="entry name" value="Secretin/TonB_short_N"/>
</dbReference>
<dbReference type="PROSITE" id="PS52016">
    <property type="entry name" value="TONB_DEPENDENT_REC_3"/>
    <property type="match status" value="1"/>
</dbReference>
<dbReference type="NCBIfam" id="TIGR04057">
    <property type="entry name" value="SusC_RagA_signa"/>
    <property type="match status" value="1"/>
</dbReference>
<comment type="subcellular location">
    <subcellularLocation>
        <location evidence="1 7">Cell outer membrane</location>
        <topology evidence="1 7">Multi-pass membrane protein</topology>
    </subcellularLocation>
</comment>
<feature type="domain" description="Secretin/TonB short N-terminal" evidence="9">
    <location>
        <begin position="66"/>
        <end position="117"/>
    </location>
</feature>
<dbReference type="SMART" id="SM00965">
    <property type="entry name" value="STN"/>
    <property type="match status" value="1"/>
</dbReference>
<dbReference type="FunFam" id="2.170.130.10:FF:000008">
    <property type="entry name" value="SusC/RagA family TonB-linked outer membrane protein"/>
    <property type="match status" value="1"/>
</dbReference>
<dbReference type="InterPro" id="IPR008969">
    <property type="entry name" value="CarboxyPept-like_regulatory"/>
</dbReference>
<evidence type="ECO:0000256" key="5">
    <source>
        <dbReference type="ARBA" id="ARBA00023136"/>
    </source>
</evidence>
<dbReference type="InterPro" id="IPR012910">
    <property type="entry name" value="Plug_dom"/>
</dbReference>
<evidence type="ECO:0000313" key="11">
    <source>
        <dbReference type="Proteomes" id="UP000322362"/>
    </source>
</evidence>
<feature type="transmembrane region" description="Helical" evidence="8">
    <location>
        <begin position="20"/>
        <end position="40"/>
    </location>
</feature>
<keyword evidence="8" id="KW-1133">Transmembrane helix</keyword>
<dbReference type="InterPro" id="IPR023997">
    <property type="entry name" value="TonB-dep_OMP_SusC/RagA_CS"/>
</dbReference>
<protein>
    <submittedName>
        <fullName evidence="10">TonB-dependent receptor</fullName>
    </submittedName>
</protein>
<proteinExistence type="inferred from homology"/>
<dbReference type="SUPFAM" id="SSF49464">
    <property type="entry name" value="Carboxypeptidase regulatory domain-like"/>
    <property type="match status" value="1"/>
</dbReference>
<dbReference type="Pfam" id="PF07715">
    <property type="entry name" value="Plug"/>
    <property type="match status" value="1"/>
</dbReference>
<gene>
    <name evidence="10" type="ORF">FXV77_13610</name>
</gene>
<dbReference type="Gene3D" id="2.60.40.1120">
    <property type="entry name" value="Carboxypeptidase-like, regulatory domain"/>
    <property type="match status" value="1"/>
</dbReference>
<evidence type="ECO:0000256" key="6">
    <source>
        <dbReference type="ARBA" id="ARBA00023237"/>
    </source>
</evidence>
<dbReference type="Pfam" id="PF13715">
    <property type="entry name" value="CarbopepD_reg_2"/>
    <property type="match status" value="1"/>
</dbReference>
<dbReference type="Proteomes" id="UP000322362">
    <property type="component" value="Unassembled WGS sequence"/>
</dbReference>
<dbReference type="AlphaFoldDB" id="A0A5D4H593"/>
<keyword evidence="4 7" id="KW-0812">Transmembrane</keyword>
<dbReference type="NCBIfam" id="TIGR04056">
    <property type="entry name" value="OMP_RagA_SusC"/>
    <property type="match status" value="1"/>
</dbReference>
<dbReference type="GO" id="GO:0009279">
    <property type="term" value="C:cell outer membrane"/>
    <property type="evidence" value="ECO:0007669"/>
    <property type="project" value="UniProtKB-SubCell"/>
</dbReference>
<keyword evidence="5 7" id="KW-0472">Membrane</keyword>
<dbReference type="InterPro" id="IPR023996">
    <property type="entry name" value="TonB-dep_OMP_SusC/RagA"/>
</dbReference>
<keyword evidence="3 7" id="KW-1134">Transmembrane beta strand</keyword>